<reference evidence="2" key="1">
    <citation type="submission" date="2021-07" db="EMBL/GenBank/DDBJ databases">
        <title>Roseobacter insulae sp. nov., isolated from a tidal flat.</title>
        <authorList>
            <person name="Park S."/>
            <person name="Yoon J.-H."/>
        </authorList>
    </citation>
    <scope>NUCLEOTIDE SEQUENCE</scope>
    <source>
        <strain evidence="2">YSTF-M11</strain>
    </source>
</reference>
<protein>
    <submittedName>
        <fullName evidence="2">Uncharacterized protein</fullName>
    </submittedName>
</protein>
<dbReference type="AlphaFoldDB" id="A0A9X1FSS6"/>
<keyword evidence="3" id="KW-1185">Reference proteome</keyword>
<proteinExistence type="predicted"/>
<evidence type="ECO:0000313" key="2">
    <source>
        <dbReference type="EMBL" id="MBW4707091.1"/>
    </source>
</evidence>
<dbReference type="Proteomes" id="UP001138661">
    <property type="component" value="Unassembled WGS sequence"/>
</dbReference>
<dbReference type="EMBL" id="JAHXDN010000001">
    <property type="protein sequence ID" value="MBW4707091.1"/>
    <property type="molecule type" value="Genomic_DNA"/>
</dbReference>
<sequence length="442" mass="48022">MIDIIDRATLCAWLEGRNEADELIVASRIACRKLPRLVSAVVGDPSVKTRQKVVLPVFRCIAAVVTSAVQSDFHAEIRPHLPSIANAANEAYQTCAAIDAANTDHQTAFSVGAADTATAAFEAAKVAIGSFGSAHYAAAADIEEFWRAIRHDARLIEQGEQAFQFGGRCLWPDPIGLHGTPDELLTKWFQLRDYLSQVNDDWQVWIGWYQDRLDGKPINKLQELKKILLPSNTTAQGTIKLDTKNSGDVHVGRAPGHSDGPATACAGGLSNISDFEGETDVRKRAGFQAAQAIKNNPVTIGFQLSDLLGRVSQEIALRKEERRNDPYAVRNIALLENIEISLNELSSATFELATEEAPRSSEAVKKRAWTVRDQLEEYSGWIAGDENARAIANGVLFSGMAGVLIQVVGMSALPVTVFAVTAMAGEKFNNKIADLIKRMKGG</sequence>
<organism evidence="2 3">
    <name type="scientific">Roseobacter insulae</name>
    <dbReference type="NCBI Taxonomy" id="2859783"/>
    <lineage>
        <taxon>Bacteria</taxon>
        <taxon>Pseudomonadati</taxon>
        <taxon>Pseudomonadota</taxon>
        <taxon>Alphaproteobacteria</taxon>
        <taxon>Rhodobacterales</taxon>
        <taxon>Roseobacteraceae</taxon>
        <taxon>Roseobacter</taxon>
    </lineage>
</organism>
<evidence type="ECO:0000256" key="1">
    <source>
        <dbReference type="SAM" id="Phobius"/>
    </source>
</evidence>
<keyword evidence="1" id="KW-0472">Membrane</keyword>
<keyword evidence="1" id="KW-1133">Transmembrane helix</keyword>
<comment type="caution">
    <text evidence="2">The sequence shown here is derived from an EMBL/GenBank/DDBJ whole genome shotgun (WGS) entry which is preliminary data.</text>
</comment>
<dbReference type="RefSeq" id="WP_219499543.1">
    <property type="nucleotide sequence ID" value="NZ_JAHXDN010000001.1"/>
</dbReference>
<feature type="transmembrane region" description="Helical" evidence="1">
    <location>
        <begin position="395"/>
        <end position="421"/>
    </location>
</feature>
<name>A0A9X1FSS6_9RHOB</name>
<evidence type="ECO:0000313" key="3">
    <source>
        <dbReference type="Proteomes" id="UP001138661"/>
    </source>
</evidence>
<gene>
    <name evidence="2" type="ORF">KX928_04745</name>
</gene>
<accession>A0A9X1FSS6</accession>
<keyword evidence="1" id="KW-0812">Transmembrane</keyword>